<reference evidence="5" key="1">
    <citation type="submission" date="2018-05" db="EMBL/GenBank/DDBJ databases">
        <authorList>
            <person name="Lanie J.A."/>
            <person name="Ng W.-L."/>
            <person name="Kazmierczak K.M."/>
            <person name="Andrzejewski T.M."/>
            <person name="Davidsen T.M."/>
            <person name="Wayne K.J."/>
            <person name="Tettelin H."/>
            <person name="Glass J.I."/>
            <person name="Rusch D."/>
            <person name="Podicherti R."/>
            <person name="Tsui H.-C.T."/>
            <person name="Winkler M.E."/>
        </authorList>
    </citation>
    <scope>NUCLEOTIDE SEQUENCE</scope>
</reference>
<evidence type="ECO:0000256" key="2">
    <source>
        <dbReference type="ARBA" id="ARBA00007067"/>
    </source>
</evidence>
<dbReference type="SUPFAM" id="SSF75169">
    <property type="entry name" value="DsrEFH-like"/>
    <property type="match status" value="1"/>
</dbReference>
<accession>A0A382PZQ3</accession>
<evidence type="ECO:0000256" key="3">
    <source>
        <dbReference type="ARBA" id="ARBA00022490"/>
    </source>
</evidence>
<evidence type="ECO:0000256" key="4">
    <source>
        <dbReference type="ARBA" id="ARBA00022679"/>
    </source>
</evidence>
<dbReference type="Gene3D" id="3.40.1260.10">
    <property type="entry name" value="DsrEFH-like"/>
    <property type="match status" value="1"/>
</dbReference>
<feature type="non-terminal residue" evidence="5">
    <location>
        <position position="1"/>
    </location>
</feature>
<organism evidence="5">
    <name type="scientific">marine metagenome</name>
    <dbReference type="NCBI Taxonomy" id="408172"/>
    <lineage>
        <taxon>unclassified sequences</taxon>
        <taxon>metagenomes</taxon>
        <taxon>ecological metagenomes</taxon>
    </lineage>
</organism>
<dbReference type="InterPro" id="IPR017463">
    <property type="entry name" value="Sulphur_relay_TusD/DsrE"/>
</dbReference>
<keyword evidence="4" id="KW-0808">Transferase</keyword>
<dbReference type="GO" id="GO:0002143">
    <property type="term" value="P:tRNA wobble position uridine thiolation"/>
    <property type="evidence" value="ECO:0007669"/>
    <property type="project" value="TreeGrafter"/>
</dbReference>
<dbReference type="Pfam" id="PF02635">
    <property type="entry name" value="DsrE"/>
    <property type="match status" value="1"/>
</dbReference>
<sequence length="129" mass="14348">VRFSIVVHAAPYSSEAAASAFNFTKALLHQGHEIYRLFFFSDGVHNANRLAILPEDEINLQQQWDNLITINNLESVVCITSTIKRGVLNKEEAERHNLESNSMYESSEIGGLGQLVDAALNSDRVVNFG</sequence>
<dbReference type="AlphaFoldDB" id="A0A382PZQ3"/>
<name>A0A382PZQ3_9ZZZZ</name>
<dbReference type="EMBL" id="UINC01110231">
    <property type="protein sequence ID" value="SVC77592.1"/>
    <property type="molecule type" value="Genomic_DNA"/>
</dbReference>
<evidence type="ECO:0000313" key="5">
    <source>
        <dbReference type="EMBL" id="SVC77592.1"/>
    </source>
</evidence>
<dbReference type="GO" id="GO:0097163">
    <property type="term" value="F:sulfur carrier activity"/>
    <property type="evidence" value="ECO:0007669"/>
    <property type="project" value="TreeGrafter"/>
</dbReference>
<dbReference type="InterPro" id="IPR003787">
    <property type="entry name" value="Sulphur_relay_DsrE/F-like"/>
</dbReference>
<dbReference type="PANTHER" id="PTHR34874">
    <property type="entry name" value="PROTEIN YCHN"/>
    <property type="match status" value="1"/>
</dbReference>
<evidence type="ECO:0000256" key="1">
    <source>
        <dbReference type="ARBA" id="ARBA00004496"/>
    </source>
</evidence>
<dbReference type="GO" id="GO:0016783">
    <property type="term" value="F:sulfurtransferase activity"/>
    <property type="evidence" value="ECO:0007669"/>
    <property type="project" value="InterPro"/>
</dbReference>
<dbReference type="NCBIfam" id="NF001237">
    <property type="entry name" value="PRK00207.1"/>
    <property type="match status" value="1"/>
</dbReference>
<dbReference type="GO" id="GO:1990228">
    <property type="term" value="C:sulfurtransferase complex"/>
    <property type="evidence" value="ECO:0007669"/>
    <property type="project" value="TreeGrafter"/>
</dbReference>
<gene>
    <name evidence="5" type="ORF">METZ01_LOCUS330446</name>
</gene>
<dbReference type="PANTHER" id="PTHR34874:SF3">
    <property type="entry name" value="SULFURTRANSFERASE TUSD"/>
    <property type="match status" value="1"/>
</dbReference>
<dbReference type="NCBIfam" id="TIGR03012">
    <property type="entry name" value="sulf_tusD_dsrE"/>
    <property type="match status" value="1"/>
</dbReference>
<dbReference type="InterPro" id="IPR027396">
    <property type="entry name" value="DsrEFH-like"/>
</dbReference>
<comment type="subcellular location">
    <subcellularLocation>
        <location evidence="1">Cytoplasm</location>
    </subcellularLocation>
</comment>
<keyword evidence="3" id="KW-0963">Cytoplasm</keyword>
<proteinExistence type="inferred from homology"/>
<protein>
    <submittedName>
        <fullName evidence="5">Uncharacterized protein</fullName>
    </submittedName>
</protein>
<comment type="similarity">
    <text evidence="2">Belongs to the DsrE/TusD family.</text>
</comment>